<keyword evidence="3" id="KW-1185">Reference proteome</keyword>
<dbReference type="InterPro" id="IPR016155">
    <property type="entry name" value="Mopterin_synth/thiamin_S_b"/>
</dbReference>
<organism evidence="2 3">
    <name type="scientific">Chamaesiphon polymorphus CCALA 037</name>
    <dbReference type="NCBI Taxonomy" id="2107692"/>
    <lineage>
        <taxon>Bacteria</taxon>
        <taxon>Bacillati</taxon>
        <taxon>Cyanobacteriota</taxon>
        <taxon>Cyanophyceae</taxon>
        <taxon>Gomontiellales</taxon>
        <taxon>Chamaesiphonaceae</taxon>
        <taxon>Chamaesiphon</taxon>
    </lineage>
</organism>
<dbReference type="PANTHER" id="PTHR34472">
    <property type="entry name" value="SULFUR CARRIER PROTEIN THIS"/>
    <property type="match status" value="1"/>
</dbReference>
<evidence type="ECO:0000256" key="1">
    <source>
        <dbReference type="SAM" id="MobiDB-lite"/>
    </source>
</evidence>
<protein>
    <submittedName>
        <fullName evidence="2">Thiamine biosynthesis protein ThiS</fullName>
    </submittedName>
</protein>
<dbReference type="Gene3D" id="3.10.20.30">
    <property type="match status" value="1"/>
</dbReference>
<dbReference type="OrthoDB" id="197113at2"/>
<gene>
    <name evidence="2" type="primary">thiS</name>
    <name evidence="2" type="ORF">C7B77_05820</name>
</gene>
<sequence>MVDDRQHHGDNLSPTSIEAEFSIPSPQLVPSVVEVSPRPDRVELQVNGEAHTCLPQTTLPQLLVQMGLNPRLLAVEYNGEILHRQFWDETEIKPHDRLEIVTIVGGG</sequence>
<dbReference type="Proteomes" id="UP000238937">
    <property type="component" value="Unassembled WGS sequence"/>
</dbReference>
<feature type="region of interest" description="Disordered" evidence="1">
    <location>
        <begin position="1"/>
        <end position="20"/>
    </location>
</feature>
<dbReference type="InterPro" id="IPR003749">
    <property type="entry name" value="ThiS/MoaD-like"/>
</dbReference>
<dbReference type="SUPFAM" id="SSF54285">
    <property type="entry name" value="MoaD/ThiS"/>
    <property type="match status" value="1"/>
</dbReference>
<evidence type="ECO:0000313" key="3">
    <source>
        <dbReference type="Proteomes" id="UP000238937"/>
    </source>
</evidence>
<dbReference type="AlphaFoldDB" id="A0A2T1GK10"/>
<reference evidence="2 3" key="1">
    <citation type="submission" date="2018-03" db="EMBL/GenBank/DDBJ databases">
        <title>The ancient ancestry and fast evolution of plastids.</title>
        <authorList>
            <person name="Moore K.R."/>
            <person name="Magnabosco C."/>
            <person name="Momper L."/>
            <person name="Gold D.A."/>
            <person name="Bosak T."/>
            <person name="Fournier G.P."/>
        </authorList>
    </citation>
    <scope>NUCLEOTIDE SEQUENCE [LARGE SCALE GENOMIC DNA]</scope>
    <source>
        <strain evidence="2 3">CCALA 037</strain>
    </source>
</reference>
<accession>A0A2T1GK10</accession>
<proteinExistence type="predicted"/>
<dbReference type="CDD" id="cd00565">
    <property type="entry name" value="Ubl_ThiS"/>
    <property type="match status" value="1"/>
</dbReference>
<dbReference type="EMBL" id="PVWO01000046">
    <property type="protein sequence ID" value="PSB58151.1"/>
    <property type="molecule type" value="Genomic_DNA"/>
</dbReference>
<name>A0A2T1GK10_9CYAN</name>
<dbReference type="InterPro" id="IPR012675">
    <property type="entry name" value="Beta-grasp_dom_sf"/>
</dbReference>
<dbReference type="Pfam" id="PF02597">
    <property type="entry name" value="ThiS"/>
    <property type="match status" value="1"/>
</dbReference>
<feature type="compositionally biased region" description="Basic and acidic residues" evidence="1">
    <location>
        <begin position="1"/>
        <end position="10"/>
    </location>
</feature>
<evidence type="ECO:0000313" key="2">
    <source>
        <dbReference type="EMBL" id="PSB58151.1"/>
    </source>
</evidence>
<dbReference type="InterPro" id="IPR010035">
    <property type="entry name" value="Thi_S"/>
</dbReference>
<dbReference type="PANTHER" id="PTHR34472:SF1">
    <property type="entry name" value="SULFUR CARRIER PROTEIN THIS"/>
    <property type="match status" value="1"/>
</dbReference>
<comment type="caution">
    <text evidence="2">The sequence shown here is derived from an EMBL/GenBank/DDBJ whole genome shotgun (WGS) entry which is preliminary data.</text>
</comment>
<dbReference type="NCBIfam" id="TIGR01683">
    <property type="entry name" value="thiS"/>
    <property type="match status" value="1"/>
</dbReference>